<dbReference type="SUPFAM" id="SSF53335">
    <property type="entry name" value="S-adenosyl-L-methionine-dependent methyltransferases"/>
    <property type="match status" value="1"/>
</dbReference>
<name>A0A919Y3D1_9BACL</name>
<proteinExistence type="predicted"/>
<dbReference type="PANTHER" id="PTHR43591:SF110">
    <property type="entry name" value="RHODANESE DOMAIN-CONTAINING PROTEIN"/>
    <property type="match status" value="1"/>
</dbReference>
<dbReference type="Pfam" id="PF13649">
    <property type="entry name" value="Methyltransf_25"/>
    <property type="match status" value="1"/>
</dbReference>
<dbReference type="Proteomes" id="UP000678895">
    <property type="component" value="Unassembled WGS sequence"/>
</dbReference>
<sequence length="236" mass="27319">MNNIKEYYMGYDEENRLNKDNAHRVEFDTTIHLLNRYINKNSRILDIGAGTGRYTFFYANKGASVFSMDLVEKHVEIIEDKLNKSRGLKIKVEQGDALDLSRFADGEFSTVLCMGPLYHLHEQEQHMKCLNECRRVLQPNGILAVAYINKRALMEFGENPHFVGLESDYMEAILNGMDFRVREHIATDGVTPKIGRLVNELSEKQYKRWLDFHIEMYNSKAAIENTLHALIIAEKV</sequence>
<evidence type="ECO:0000259" key="1">
    <source>
        <dbReference type="Pfam" id="PF13649"/>
    </source>
</evidence>
<dbReference type="RefSeq" id="WP_301625876.1">
    <property type="nucleotide sequence ID" value="NZ_BORS01000004.1"/>
</dbReference>
<organism evidence="2 3">
    <name type="scientific">Paenibacillus apis</name>
    <dbReference type="NCBI Taxonomy" id="1792174"/>
    <lineage>
        <taxon>Bacteria</taxon>
        <taxon>Bacillati</taxon>
        <taxon>Bacillota</taxon>
        <taxon>Bacilli</taxon>
        <taxon>Bacillales</taxon>
        <taxon>Paenibacillaceae</taxon>
        <taxon>Paenibacillus</taxon>
    </lineage>
</organism>
<keyword evidence="2" id="KW-0808">Transferase</keyword>
<accession>A0A919Y3D1</accession>
<dbReference type="InterPro" id="IPR029063">
    <property type="entry name" value="SAM-dependent_MTases_sf"/>
</dbReference>
<evidence type="ECO:0000313" key="2">
    <source>
        <dbReference type="EMBL" id="GIO41583.1"/>
    </source>
</evidence>
<dbReference type="PANTHER" id="PTHR43591">
    <property type="entry name" value="METHYLTRANSFERASE"/>
    <property type="match status" value="1"/>
</dbReference>
<dbReference type="EMBL" id="BORS01000004">
    <property type="protein sequence ID" value="GIO41583.1"/>
    <property type="molecule type" value="Genomic_DNA"/>
</dbReference>
<keyword evidence="3" id="KW-1185">Reference proteome</keyword>
<comment type="caution">
    <text evidence="2">The sequence shown here is derived from an EMBL/GenBank/DDBJ whole genome shotgun (WGS) entry which is preliminary data.</text>
</comment>
<dbReference type="Gene3D" id="3.40.50.150">
    <property type="entry name" value="Vaccinia Virus protein VP39"/>
    <property type="match status" value="1"/>
</dbReference>
<evidence type="ECO:0000313" key="3">
    <source>
        <dbReference type="Proteomes" id="UP000678895"/>
    </source>
</evidence>
<feature type="domain" description="Methyltransferase" evidence="1">
    <location>
        <begin position="44"/>
        <end position="141"/>
    </location>
</feature>
<dbReference type="GO" id="GO:0008168">
    <property type="term" value="F:methyltransferase activity"/>
    <property type="evidence" value="ECO:0007669"/>
    <property type="project" value="UniProtKB-KW"/>
</dbReference>
<dbReference type="GO" id="GO:0032259">
    <property type="term" value="P:methylation"/>
    <property type="evidence" value="ECO:0007669"/>
    <property type="project" value="UniProtKB-KW"/>
</dbReference>
<protein>
    <submittedName>
        <fullName evidence="2">SAM-dependent methyltransferase</fullName>
    </submittedName>
</protein>
<dbReference type="CDD" id="cd02440">
    <property type="entry name" value="AdoMet_MTases"/>
    <property type="match status" value="1"/>
</dbReference>
<gene>
    <name evidence="2" type="ORF">J41TS4_13410</name>
</gene>
<reference evidence="2" key="1">
    <citation type="submission" date="2021-03" db="EMBL/GenBank/DDBJ databases">
        <title>Antimicrobial resistance genes in bacteria isolated from Japanese honey, and their potential for conferring macrolide and lincosamide resistance in the American foulbrood pathogen Paenibacillus larvae.</title>
        <authorList>
            <person name="Okamoto M."/>
            <person name="Kumagai M."/>
            <person name="Kanamori H."/>
            <person name="Takamatsu D."/>
        </authorList>
    </citation>
    <scope>NUCLEOTIDE SEQUENCE</scope>
    <source>
        <strain evidence="2">J41TS4</strain>
    </source>
</reference>
<dbReference type="AlphaFoldDB" id="A0A919Y3D1"/>
<keyword evidence="2" id="KW-0489">Methyltransferase</keyword>
<dbReference type="InterPro" id="IPR041698">
    <property type="entry name" value="Methyltransf_25"/>
</dbReference>